<feature type="region of interest" description="Disordered" evidence="17">
    <location>
        <begin position="27"/>
        <end position="98"/>
    </location>
</feature>
<comment type="subcellular location">
    <subcellularLocation>
        <location evidence="2">Golgi apparatus membrane</location>
        <topology evidence="2">Single-pass type II membrane protein</topology>
    </subcellularLocation>
</comment>
<evidence type="ECO:0000256" key="10">
    <source>
        <dbReference type="ARBA" id="ARBA00022989"/>
    </source>
</evidence>
<organism evidence="19 20">
    <name type="scientific">Prymnesium parvum</name>
    <name type="common">Toxic golden alga</name>
    <dbReference type="NCBI Taxonomy" id="97485"/>
    <lineage>
        <taxon>Eukaryota</taxon>
        <taxon>Haptista</taxon>
        <taxon>Haptophyta</taxon>
        <taxon>Prymnesiophyceae</taxon>
        <taxon>Prymnesiales</taxon>
        <taxon>Prymnesiaceae</taxon>
        <taxon>Prymnesium</taxon>
    </lineage>
</organism>
<evidence type="ECO:0000256" key="3">
    <source>
        <dbReference type="ARBA" id="ARBA00004922"/>
    </source>
</evidence>
<keyword evidence="9" id="KW-0735">Signal-anchor</keyword>
<keyword evidence="10" id="KW-1133">Transmembrane helix</keyword>
<evidence type="ECO:0000256" key="7">
    <source>
        <dbReference type="ARBA" id="ARBA00022692"/>
    </source>
</evidence>
<keyword evidence="13" id="KW-0464">Manganese</keyword>
<keyword evidence="5" id="KW-0328">Glycosyltransferase</keyword>
<evidence type="ECO:0000313" key="20">
    <source>
        <dbReference type="Proteomes" id="UP001515480"/>
    </source>
</evidence>
<evidence type="ECO:0000256" key="18">
    <source>
        <dbReference type="SAM" id="SignalP"/>
    </source>
</evidence>
<keyword evidence="6" id="KW-0808">Transferase</keyword>
<dbReference type="AlphaFoldDB" id="A0AB34ISA3"/>
<dbReference type="SUPFAM" id="SSF53448">
    <property type="entry name" value="Nucleotide-diphospho-sugar transferases"/>
    <property type="match status" value="1"/>
</dbReference>
<dbReference type="EC" id="2.4.1.101" evidence="14"/>
<evidence type="ECO:0000256" key="1">
    <source>
        <dbReference type="ARBA" id="ARBA00001936"/>
    </source>
</evidence>
<proteinExistence type="inferred from homology"/>
<evidence type="ECO:0000256" key="5">
    <source>
        <dbReference type="ARBA" id="ARBA00022676"/>
    </source>
</evidence>
<evidence type="ECO:0000256" key="2">
    <source>
        <dbReference type="ARBA" id="ARBA00004323"/>
    </source>
</evidence>
<feature type="compositionally biased region" description="Low complexity" evidence="17">
    <location>
        <begin position="184"/>
        <end position="202"/>
    </location>
</feature>
<dbReference type="Gene3D" id="3.90.550.10">
    <property type="entry name" value="Spore Coat Polysaccharide Biosynthesis Protein SpsA, Chain A"/>
    <property type="match status" value="1"/>
</dbReference>
<evidence type="ECO:0000313" key="19">
    <source>
        <dbReference type="EMBL" id="KAL1504362.1"/>
    </source>
</evidence>
<comment type="catalytic activity">
    <reaction evidence="16">
        <text>N(4)-(alpha-D-Man-(1-&gt;3)-[alpha-D-Man-(1-&gt;3)-[alpha-D-Man-(1-&gt;6)]-alpha-D-Man-(1-&gt;6)]-beta-D-Man-(1-&gt;4)-beta-D-GlcNAc-(1-&gt;4)-beta-D-GlcNAc)-L-asparaginyl-[protein] (N-glucan mannose isomer 5A1,2) + UDP-N-acetyl-alpha-D-glucosamine = N(4)-{beta-D-GlcNAc-(1-&gt;2)-alpha-D-Man-(1-&gt;3)-[alpha-D-Man-(1-&gt;3)-[alpha-D-Man-(1-&gt;6)]-alpha-D-Man-(1-&gt;6)]-beta-D-Man-(1-&gt;4)-beta-D-GlcNAc-(1-&gt;4)-beta-D-GlcNAc}-L-asparaginyl-[protein] + UDP + H(+)</text>
        <dbReference type="Rhea" id="RHEA:11456"/>
        <dbReference type="Rhea" id="RHEA-COMP:14367"/>
        <dbReference type="Rhea" id="RHEA-COMP:14368"/>
        <dbReference type="ChEBI" id="CHEBI:15378"/>
        <dbReference type="ChEBI" id="CHEBI:57705"/>
        <dbReference type="ChEBI" id="CHEBI:58223"/>
        <dbReference type="ChEBI" id="CHEBI:59087"/>
        <dbReference type="ChEBI" id="CHEBI:60625"/>
        <dbReference type="EC" id="2.4.1.101"/>
    </reaction>
</comment>
<dbReference type="GO" id="GO:0046872">
    <property type="term" value="F:metal ion binding"/>
    <property type="evidence" value="ECO:0007669"/>
    <property type="project" value="UniProtKB-KW"/>
</dbReference>
<feature type="compositionally biased region" description="Pro residues" evidence="17">
    <location>
        <begin position="79"/>
        <end position="98"/>
    </location>
</feature>
<evidence type="ECO:0000256" key="6">
    <source>
        <dbReference type="ARBA" id="ARBA00022679"/>
    </source>
</evidence>
<keyword evidence="8" id="KW-0479">Metal-binding</keyword>
<evidence type="ECO:0000256" key="11">
    <source>
        <dbReference type="ARBA" id="ARBA00023034"/>
    </source>
</evidence>
<dbReference type="GO" id="GO:0000139">
    <property type="term" value="C:Golgi membrane"/>
    <property type="evidence" value="ECO:0007669"/>
    <property type="project" value="UniProtKB-SubCell"/>
</dbReference>
<dbReference type="Pfam" id="PF03071">
    <property type="entry name" value="GNT-I"/>
    <property type="match status" value="1"/>
</dbReference>
<dbReference type="Gene3D" id="3.50.4.10">
    <property type="entry name" value="Hepatocyte Growth Factor"/>
    <property type="match status" value="1"/>
</dbReference>
<protein>
    <recommendedName>
        <fullName evidence="14">alpha-1,3-mannosyl-glycoprotein 2-beta-N-acetylglucosaminyltransferase</fullName>
        <ecNumber evidence="14">2.4.1.101</ecNumber>
    </recommendedName>
    <alternativeName>
        <fullName evidence="15">N-glycosyl-oligosaccharide-glycoprotein N-acetylglucosaminyltransferase I</fullName>
    </alternativeName>
</protein>
<dbReference type="PANTHER" id="PTHR10468:SF0">
    <property type="entry name" value="ALPHA-1,3-MANNOSYL-GLYCOPROTEIN 2-BETA-N-ACETYLGLUCOSAMINYLTRANSFERASE"/>
    <property type="match status" value="1"/>
</dbReference>
<dbReference type="InterPro" id="IPR029044">
    <property type="entry name" value="Nucleotide-diphossugar_trans"/>
</dbReference>
<evidence type="ECO:0000256" key="8">
    <source>
        <dbReference type="ARBA" id="ARBA00022723"/>
    </source>
</evidence>
<comment type="caution">
    <text evidence="19">The sequence shown here is derived from an EMBL/GenBank/DDBJ whole genome shotgun (WGS) entry which is preliminary data.</text>
</comment>
<evidence type="ECO:0000256" key="13">
    <source>
        <dbReference type="ARBA" id="ARBA00023211"/>
    </source>
</evidence>
<feature type="signal peptide" evidence="18">
    <location>
        <begin position="1"/>
        <end position="22"/>
    </location>
</feature>
<name>A0AB34ISA3_PRYPA</name>
<keyword evidence="7" id="KW-0812">Transmembrane</keyword>
<feature type="region of interest" description="Disordered" evidence="17">
    <location>
        <begin position="169"/>
        <end position="202"/>
    </location>
</feature>
<dbReference type="FunFam" id="3.90.550.10:FF:000252">
    <property type="entry name" value="Protein O-linked-mannose beta-1,2-N-acetylglucosaminyltransferase 1"/>
    <property type="match status" value="1"/>
</dbReference>
<keyword evidence="18" id="KW-0732">Signal</keyword>
<comment type="pathway">
    <text evidence="3">Protein modification; protein glycosylation.</text>
</comment>
<dbReference type="Proteomes" id="UP001515480">
    <property type="component" value="Unassembled WGS sequence"/>
</dbReference>
<evidence type="ECO:0000256" key="16">
    <source>
        <dbReference type="ARBA" id="ARBA00049421"/>
    </source>
</evidence>
<feature type="chain" id="PRO_5044293702" description="alpha-1,3-mannosyl-glycoprotein 2-beta-N-acetylglucosaminyltransferase" evidence="18">
    <location>
        <begin position="23"/>
        <end position="678"/>
    </location>
</feature>
<dbReference type="InterPro" id="IPR052261">
    <property type="entry name" value="Glycosyltransferase_13"/>
</dbReference>
<evidence type="ECO:0000256" key="12">
    <source>
        <dbReference type="ARBA" id="ARBA00023136"/>
    </source>
</evidence>
<dbReference type="InterPro" id="IPR004139">
    <property type="entry name" value="Glyco_trans_13"/>
</dbReference>
<keyword evidence="11" id="KW-0333">Golgi apparatus</keyword>
<dbReference type="EMBL" id="JBGBPQ010000020">
    <property type="protein sequence ID" value="KAL1504362.1"/>
    <property type="molecule type" value="Genomic_DNA"/>
</dbReference>
<evidence type="ECO:0000256" key="4">
    <source>
        <dbReference type="ARBA" id="ARBA00006492"/>
    </source>
</evidence>
<sequence>MKPRHLLPPLFLVALLLFFLNPHSPPECAQHRDASPRPACEPPPLSVRRPRAAVHSAADETNDSPNSHPMPRELRNPAGTPPHPPPPPAARELPPSPPWGAVGAQCRAFSIEADVDLLHGDMSPAPVSTAHSLEECCGLCERTAGCKGLTLTPSGDCWLKDSISTPAKQRGLVSATRRGLRRTASPPAEHPPAAAVRPAAAQLDGPAAAAPASVARSGEAAAGGACGGRRCMPSPALVVMTHARADMLRRSLEQLQGMALRDRFTVYVSDDGGNQKVREVAAATGFVREVLTYPPRPPGSLFASSGLGKIAAHFHAALDAVLVERNHSHVVMVEDDLLLSPDFLRLFWQSAWLLEQDPSLWCVSAWNDQSFPHTATDARQLLRTDYFPGLGWMIRAATWHELRQRWPRAPTTGWDHWMRLSATSRGRECVVPRINRSRHANAHGTNVRDNRPFERFSFERHGVDDFGDLAYLLRDRYETGVEQSIRRAQRRVWPEAWGGGTALEAAKPWMGQVKSTELLVYTREQYRELARPLGIWAEAPRATHNGTISLQTAGGGVLLLADRRHCPYLELEEKLTPAPGDRPIAAVEGVSCDDTCAHAGGKCDPRTLEWGNNCETMQAHFPCEAGCGHQVGSELPAYASSTSLDTYQQCLVSDISISQCGAKYSKTRRLCFCSFSGT</sequence>
<dbReference type="PANTHER" id="PTHR10468">
    <property type="entry name" value="PROTEIN O-LINKED-MANNOSE BETA-1,2-N-ACETYLGLUCOSAMINYLTRANSFERASE 1/ALPHA-1,3-MANNOSYL-GLYCOPROTEIN 2-BETA-N-ACETYLGLUCOSAMINYLTRANSFERASE"/>
    <property type="match status" value="1"/>
</dbReference>
<evidence type="ECO:0000256" key="9">
    <source>
        <dbReference type="ARBA" id="ARBA00022968"/>
    </source>
</evidence>
<gene>
    <name evidence="19" type="ORF">AB1Y20_010768</name>
</gene>
<evidence type="ECO:0000256" key="14">
    <source>
        <dbReference type="ARBA" id="ARBA00038949"/>
    </source>
</evidence>
<comment type="similarity">
    <text evidence="4">Belongs to the glycosyltransferase 13 family.</text>
</comment>
<accession>A0AB34ISA3</accession>
<reference evidence="19 20" key="1">
    <citation type="journal article" date="2024" name="Science">
        <title>Giant polyketide synthase enzymes in the biosynthesis of giant marine polyether toxins.</title>
        <authorList>
            <person name="Fallon T.R."/>
            <person name="Shende V.V."/>
            <person name="Wierzbicki I.H."/>
            <person name="Pendleton A.L."/>
            <person name="Watervoot N.F."/>
            <person name="Auber R.P."/>
            <person name="Gonzalez D.J."/>
            <person name="Wisecaver J.H."/>
            <person name="Moore B.S."/>
        </authorList>
    </citation>
    <scope>NUCLEOTIDE SEQUENCE [LARGE SCALE GENOMIC DNA]</scope>
    <source>
        <strain evidence="19 20">12B1</strain>
    </source>
</reference>
<comment type="cofactor">
    <cofactor evidence="1">
        <name>Mn(2+)</name>
        <dbReference type="ChEBI" id="CHEBI:29035"/>
    </cofactor>
</comment>
<keyword evidence="12" id="KW-0472">Membrane</keyword>
<keyword evidence="20" id="KW-1185">Reference proteome</keyword>
<evidence type="ECO:0000256" key="15">
    <source>
        <dbReference type="ARBA" id="ARBA00041712"/>
    </source>
</evidence>
<dbReference type="GO" id="GO:0003827">
    <property type="term" value="F:alpha-1,3-mannosylglycoprotein 2-beta-N-acetylglucosaminyltransferase activity"/>
    <property type="evidence" value="ECO:0007669"/>
    <property type="project" value="UniProtKB-EC"/>
</dbReference>
<evidence type="ECO:0000256" key="17">
    <source>
        <dbReference type="SAM" id="MobiDB-lite"/>
    </source>
</evidence>